<keyword evidence="3 6" id="KW-0812">Transmembrane</keyword>
<feature type="transmembrane region" description="Helical" evidence="6">
    <location>
        <begin position="171"/>
        <end position="188"/>
    </location>
</feature>
<feature type="transmembrane region" description="Helical" evidence="6">
    <location>
        <begin position="238"/>
        <end position="256"/>
    </location>
</feature>
<dbReference type="Proteomes" id="UP001560293">
    <property type="component" value="Unassembled WGS sequence"/>
</dbReference>
<feature type="transmembrane region" description="Helical" evidence="6">
    <location>
        <begin position="468"/>
        <end position="484"/>
    </location>
</feature>
<evidence type="ECO:0000256" key="5">
    <source>
        <dbReference type="ARBA" id="ARBA00023136"/>
    </source>
</evidence>
<dbReference type="InterPro" id="IPR045225">
    <property type="entry name" value="Uracil/uridine/allantoin_perm"/>
</dbReference>
<accession>A0ABV3YEC6</accession>
<feature type="transmembrane region" description="Helical" evidence="6">
    <location>
        <begin position="387"/>
        <end position="413"/>
    </location>
</feature>
<dbReference type="CDD" id="cd11555">
    <property type="entry name" value="SLC-NCS1sbd_u1"/>
    <property type="match status" value="1"/>
</dbReference>
<dbReference type="Gene3D" id="1.10.4160.10">
    <property type="entry name" value="Hydantoin permease"/>
    <property type="match status" value="1"/>
</dbReference>
<reference evidence="8" key="1">
    <citation type="submission" date="2024-07" db="EMBL/GenBank/DDBJ databases">
        <title>Pseudomonas strain that inhibits Aeromonas fish pathogens.</title>
        <authorList>
            <person name="Wildschutte H."/>
        </authorList>
    </citation>
    <scope>NUCLEOTIDE SEQUENCE [LARGE SCALE GENOMIC DNA]</scope>
    <source>
        <strain evidence="8">n60</strain>
    </source>
</reference>
<keyword evidence="8" id="KW-1185">Reference proteome</keyword>
<comment type="similarity">
    <text evidence="2">Belongs to the purine-cytosine permease (2.A.39) family.</text>
</comment>
<feature type="transmembrane region" description="Helical" evidence="6">
    <location>
        <begin position="45"/>
        <end position="67"/>
    </location>
</feature>
<organism evidence="7 8">
    <name type="scientific">Dietzia cinnamea</name>
    <dbReference type="NCBI Taxonomy" id="321318"/>
    <lineage>
        <taxon>Bacteria</taxon>
        <taxon>Bacillati</taxon>
        <taxon>Actinomycetota</taxon>
        <taxon>Actinomycetes</taxon>
        <taxon>Mycobacteriales</taxon>
        <taxon>Dietziaceae</taxon>
        <taxon>Dietzia</taxon>
    </lineage>
</organism>
<dbReference type="EMBL" id="JBFTEZ010000002">
    <property type="protein sequence ID" value="MEX6463310.1"/>
    <property type="molecule type" value="Genomic_DNA"/>
</dbReference>
<keyword evidence="5 6" id="KW-0472">Membrane</keyword>
<dbReference type="InterPro" id="IPR001248">
    <property type="entry name" value="Pur-cyt_permease"/>
</dbReference>
<evidence type="ECO:0000256" key="2">
    <source>
        <dbReference type="ARBA" id="ARBA00008974"/>
    </source>
</evidence>
<dbReference type="PANTHER" id="PTHR30618:SF6">
    <property type="entry name" value="NCS1 FAMILY NUCLEOBASE:CATION SYMPORTER-1"/>
    <property type="match status" value="1"/>
</dbReference>
<feature type="transmembrane region" description="Helical" evidence="6">
    <location>
        <begin position="73"/>
        <end position="94"/>
    </location>
</feature>
<evidence type="ECO:0000256" key="1">
    <source>
        <dbReference type="ARBA" id="ARBA00004141"/>
    </source>
</evidence>
<feature type="transmembrane region" description="Helical" evidence="6">
    <location>
        <begin position="277"/>
        <end position="305"/>
    </location>
</feature>
<sequence length="513" mass="54766">MTIAPDSPPVAGGSAPPAPFGTYDPLLVNEELAPLKQQRWKAYNIFAFWMSDVHSVGGYVTATSLFAMGLASWQVFLAIIVAILIVNLAVNLVAKPSQVTSVPFPVICRAAFGIKGANIPALIRGIIAVAWYGIQTFLASQVLVMLILKLWPSMAPYADEAQYSFLGLHPVGYLAFFIMWGLQILVFWRGMGAIRKFIDVAGPAVYVVMFALAGYLVFRAGGFGALDFSLGSEPLTGRQAVFAFFAAIAIMVSYFSGPSLNFGDISRYGESYRAVKVGNFLGLPVNILFFSALVVVTAAATLPVYGQIITDPVETIEAIDSTTAVVVGALTVIIATIGINIVANFIAPAFDFSQVAPTKISWRTGGMIAAVGSLLLTPWNLYDSADVIKYTLGILACFIGPLFGVLITFYYYAAKQRVKVDDLYSSAPTGKYWYTRGFNTNAVAATVIGAAVGMCFVLIPALGGLGDFSWFVSCGVGALAFYLLERTRPQTAPLPTDAELEPSVRVDGGVAQG</sequence>
<evidence type="ECO:0000256" key="4">
    <source>
        <dbReference type="ARBA" id="ARBA00022989"/>
    </source>
</evidence>
<comment type="caution">
    <text evidence="7">The sequence shown here is derived from an EMBL/GenBank/DDBJ whole genome shotgun (WGS) entry which is preliminary data.</text>
</comment>
<feature type="transmembrane region" description="Helical" evidence="6">
    <location>
        <begin position="200"/>
        <end position="218"/>
    </location>
</feature>
<feature type="transmembrane region" description="Helical" evidence="6">
    <location>
        <begin position="442"/>
        <end position="462"/>
    </location>
</feature>
<proteinExistence type="inferred from homology"/>
<evidence type="ECO:0000313" key="7">
    <source>
        <dbReference type="EMBL" id="MEX6463310.1"/>
    </source>
</evidence>
<evidence type="ECO:0000256" key="6">
    <source>
        <dbReference type="SAM" id="Phobius"/>
    </source>
</evidence>
<feature type="transmembrane region" description="Helical" evidence="6">
    <location>
        <begin position="325"/>
        <end position="350"/>
    </location>
</feature>
<evidence type="ECO:0000313" key="8">
    <source>
        <dbReference type="Proteomes" id="UP001560293"/>
    </source>
</evidence>
<name>A0ABV3YEC6_9ACTN</name>
<dbReference type="PANTHER" id="PTHR30618">
    <property type="entry name" value="NCS1 FAMILY PURINE/PYRIMIDINE TRANSPORTER"/>
    <property type="match status" value="1"/>
</dbReference>
<comment type="subcellular location">
    <subcellularLocation>
        <location evidence="1">Membrane</location>
        <topology evidence="1">Multi-pass membrane protein</topology>
    </subcellularLocation>
</comment>
<keyword evidence="4 6" id="KW-1133">Transmembrane helix</keyword>
<dbReference type="Pfam" id="PF02133">
    <property type="entry name" value="Transp_cyt_pur"/>
    <property type="match status" value="1"/>
</dbReference>
<dbReference type="RefSeq" id="WP_082767713.1">
    <property type="nucleotide sequence ID" value="NZ_JBFTEZ010000002.1"/>
</dbReference>
<feature type="transmembrane region" description="Helical" evidence="6">
    <location>
        <begin position="362"/>
        <end position="381"/>
    </location>
</feature>
<protein>
    <submittedName>
        <fullName evidence="7">NCS1 family nucleobase:cation symporter-1</fullName>
    </submittedName>
</protein>
<gene>
    <name evidence="7" type="ORF">AB6N35_02920</name>
</gene>
<feature type="transmembrane region" description="Helical" evidence="6">
    <location>
        <begin position="129"/>
        <end position="151"/>
    </location>
</feature>
<evidence type="ECO:0000256" key="3">
    <source>
        <dbReference type="ARBA" id="ARBA00022692"/>
    </source>
</evidence>